<protein>
    <submittedName>
        <fullName evidence="1">Uncharacterized protein</fullName>
    </submittedName>
</protein>
<sequence length="95" mass="10566">MWAGQSQQVPLPRYQKKERKVFRPWRYENWCDPAIGLRMSRGGEAKTDLEVGAKLFEFCIVKLPAVVCDDGIGDAEATNNILPDKCFDAGCSDGG</sequence>
<dbReference type="AlphaFoldDB" id="A0AAD4W7Z3"/>
<dbReference type="EMBL" id="JAJFAZ020000003">
    <property type="protein sequence ID" value="KAI5338523.1"/>
    <property type="molecule type" value="Genomic_DNA"/>
</dbReference>
<reference evidence="1 2" key="1">
    <citation type="journal article" date="2022" name="G3 (Bethesda)">
        <title>Whole-genome sequence and methylome profiling of the almond [Prunus dulcis (Mill.) D.A. Webb] cultivar 'Nonpareil'.</title>
        <authorList>
            <person name="D'Amico-Willman K.M."/>
            <person name="Ouma W.Z."/>
            <person name="Meulia T."/>
            <person name="Sideli G.M."/>
            <person name="Gradziel T.M."/>
            <person name="Fresnedo-Ramirez J."/>
        </authorList>
    </citation>
    <scope>NUCLEOTIDE SEQUENCE [LARGE SCALE GENOMIC DNA]</scope>
    <source>
        <strain evidence="1">Clone GOH B32 T37-40</strain>
    </source>
</reference>
<dbReference type="Proteomes" id="UP001054821">
    <property type="component" value="Chromosome 3"/>
</dbReference>
<keyword evidence="2" id="KW-1185">Reference proteome</keyword>
<name>A0AAD4W7Z3_PRUDU</name>
<proteinExistence type="predicted"/>
<evidence type="ECO:0000313" key="1">
    <source>
        <dbReference type="EMBL" id="KAI5338523.1"/>
    </source>
</evidence>
<organism evidence="1 2">
    <name type="scientific">Prunus dulcis</name>
    <name type="common">Almond</name>
    <name type="synonym">Amygdalus dulcis</name>
    <dbReference type="NCBI Taxonomy" id="3755"/>
    <lineage>
        <taxon>Eukaryota</taxon>
        <taxon>Viridiplantae</taxon>
        <taxon>Streptophyta</taxon>
        <taxon>Embryophyta</taxon>
        <taxon>Tracheophyta</taxon>
        <taxon>Spermatophyta</taxon>
        <taxon>Magnoliopsida</taxon>
        <taxon>eudicotyledons</taxon>
        <taxon>Gunneridae</taxon>
        <taxon>Pentapetalae</taxon>
        <taxon>rosids</taxon>
        <taxon>fabids</taxon>
        <taxon>Rosales</taxon>
        <taxon>Rosaceae</taxon>
        <taxon>Amygdaloideae</taxon>
        <taxon>Amygdaleae</taxon>
        <taxon>Prunus</taxon>
    </lineage>
</organism>
<gene>
    <name evidence="1" type="ORF">L3X38_017794</name>
</gene>
<accession>A0AAD4W7Z3</accession>
<comment type="caution">
    <text evidence="1">The sequence shown here is derived from an EMBL/GenBank/DDBJ whole genome shotgun (WGS) entry which is preliminary data.</text>
</comment>
<evidence type="ECO:0000313" key="2">
    <source>
        <dbReference type="Proteomes" id="UP001054821"/>
    </source>
</evidence>